<name>A0ACC4CYP1_POPAL</name>
<protein>
    <submittedName>
        <fullName evidence="1">Uncharacterized protein</fullName>
    </submittedName>
</protein>
<sequence>MFRPTETCRDITISRGSGEGEETSDLKRSQFTQGREKSIHPPIESHWLLRSPGENKPSSLPKQGIKSMLNYPLRIRDSLKKLGKSKSLRVVLEGVHDPKDEKLIDSFRELLFVEGHLTGKHNDYHTLLRFLRMRDFDFSKAKDTYVNYLKWREEYGVDAIPKEFKFEEYAEVKKCYPHGYHGVDRYGRPIYIERIGMVDINSLVQATTIERFVKYHVSEQEKTLNLRFPACSITAKRHIASTTSILDVKGVGMSNFSKPARCLFMEILKIDSNYYPETLNRLFIVNAGNGFRMLWKALRAFLDARTLAKIHVLGSNYLSNLLEVLDQSNLPSFLGGNCTCSDYGGCLFSDKGPWQNPEIVEMLQLTSITEEIYNTESNRGVASEEAMGTGQNEDSGDGKTEAQKIQALERALVDTNKEIQALKTALDSTKAVEEGRLHHQMHRQTPKLIDGKEYVLSSKGENSKSVDEHVVVEGFISECWGHARRWSSALDGLCIKVKVSFSQNLPPRNREFDDTPCSNSISRFDMVTGEFDDMPHPESGNCLRQSRDEMSLRKMDEQLP</sequence>
<evidence type="ECO:0000313" key="2">
    <source>
        <dbReference type="Proteomes" id="UP000309997"/>
    </source>
</evidence>
<evidence type="ECO:0000313" key="1">
    <source>
        <dbReference type="EMBL" id="KAL3610411.1"/>
    </source>
</evidence>
<comment type="caution">
    <text evidence="1">The sequence shown here is derived from an EMBL/GenBank/DDBJ whole genome shotgun (WGS) entry which is preliminary data.</text>
</comment>
<organism evidence="1 2">
    <name type="scientific">Populus alba</name>
    <name type="common">White poplar</name>
    <dbReference type="NCBI Taxonomy" id="43335"/>
    <lineage>
        <taxon>Eukaryota</taxon>
        <taxon>Viridiplantae</taxon>
        <taxon>Streptophyta</taxon>
        <taxon>Embryophyta</taxon>
        <taxon>Tracheophyta</taxon>
        <taxon>Spermatophyta</taxon>
        <taxon>Magnoliopsida</taxon>
        <taxon>eudicotyledons</taxon>
        <taxon>Gunneridae</taxon>
        <taxon>Pentapetalae</taxon>
        <taxon>rosids</taxon>
        <taxon>fabids</taxon>
        <taxon>Malpighiales</taxon>
        <taxon>Salicaceae</taxon>
        <taxon>Saliceae</taxon>
        <taxon>Populus</taxon>
    </lineage>
</organism>
<dbReference type="EMBL" id="RCHU02000001">
    <property type="protein sequence ID" value="KAL3610411.1"/>
    <property type="molecule type" value="Genomic_DNA"/>
</dbReference>
<dbReference type="Proteomes" id="UP000309997">
    <property type="component" value="Unassembled WGS sequence"/>
</dbReference>
<keyword evidence="2" id="KW-1185">Reference proteome</keyword>
<reference evidence="1 2" key="1">
    <citation type="journal article" date="2024" name="Plant Biotechnol. J.">
        <title>Genome and CRISPR/Cas9 system of a widespread forest tree (Populus alba) in the world.</title>
        <authorList>
            <person name="Liu Y.J."/>
            <person name="Jiang P.F."/>
            <person name="Han X.M."/>
            <person name="Li X.Y."/>
            <person name="Wang H.M."/>
            <person name="Wang Y.J."/>
            <person name="Wang X.X."/>
            <person name="Zeng Q.Y."/>
        </authorList>
    </citation>
    <scope>NUCLEOTIDE SEQUENCE [LARGE SCALE GENOMIC DNA]</scope>
    <source>
        <strain evidence="2">cv. PAL-ZL1</strain>
    </source>
</reference>
<accession>A0ACC4CYP1</accession>
<proteinExistence type="predicted"/>
<gene>
    <name evidence="1" type="ORF">D5086_001431</name>
</gene>